<dbReference type="Proteomes" id="UP000663881">
    <property type="component" value="Unassembled WGS sequence"/>
</dbReference>
<name>A0A820QQ47_9BILA</name>
<dbReference type="EMBL" id="CAJOAY010031306">
    <property type="protein sequence ID" value="CAF4424926.1"/>
    <property type="molecule type" value="Genomic_DNA"/>
</dbReference>
<proteinExistence type="predicted"/>
<accession>A0A820QQ47</accession>
<feature type="non-terminal residue" evidence="1">
    <location>
        <position position="144"/>
    </location>
</feature>
<sequence length="144" mass="17290">WLKPTHDYTIDCRISASELHQQVDKYKEAYRDCIKLCKKISETLLVKIDTRKIFENLEFEEYQRQYRKVASEQIKEYYHEIQRKINETYQLFARDPSDVQHEWSRIVVELDKWLERAIRYNFKTSLTELSKAINGDGKSAPGPL</sequence>
<evidence type="ECO:0000313" key="2">
    <source>
        <dbReference type="Proteomes" id="UP000663881"/>
    </source>
</evidence>
<comment type="caution">
    <text evidence="1">The sequence shown here is derived from an EMBL/GenBank/DDBJ whole genome shotgun (WGS) entry which is preliminary data.</text>
</comment>
<gene>
    <name evidence="1" type="ORF">OKA104_LOCUS52743</name>
</gene>
<organism evidence="1 2">
    <name type="scientific">Adineta steineri</name>
    <dbReference type="NCBI Taxonomy" id="433720"/>
    <lineage>
        <taxon>Eukaryota</taxon>
        <taxon>Metazoa</taxon>
        <taxon>Spiralia</taxon>
        <taxon>Gnathifera</taxon>
        <taxon>Rotifera</taxon>
        <taxon>Eurotatoria</taxon>
        <taxon>Bdelloidea</taxon>
        <taxon>Adinetida</taxon>
        <taxon>Adinetidae</taxon>
        <taxon>Adineta</taxon>
    </lineage>
</organism>
<feature type="non-terminal residue" evidence="1">
    <location>
        <position position="1"/>
    </location>
</feature>
<reference evidence="1" key="1">
    <citation type="submission" date="2021-02" db="EMBL/GenBank/DDBJ databases">
        <authorList>
            <person name="Nowell W R."/>
        </authorList>
    </citation>
    <scope>NUCLEOTIDE SEQUENCE</scope>
</reference>
<protein>
    <submittedName>
        <fullName evidence="1">Uncharacterized protein</fullName>
    </submittedName>
</protein>
<evidence type="ECO:0000313" key="1">
    <source>
        <dbReference type="EMBL" id="CAF4424926.1"/>
    </source>
</evidence>
<dbReference type="AlphaFoldDB" id="A0A820QQ47"/>